<dbReference type="Proteomes" id="UP000184600">
    <property type="component" value="Unassembled WGS sequence"/>
</dbReference>
<feature type="binding site" evidence="6">
    <location>
        <position position="91"/>
    </location>
    <ligand>
        <name>Fe cation</name>
        <dbReference type="ChEBI" id="CHEBI:24875"/>
    </ligand>
</feature>
<dbReference type="STRING" id="1117707.VQ7734_00011"/>
<evidence type="ECO:0000256" key="1">
    <source>
        <dbReference type="ARBA" id="ARBA00010759"/>
    </source>
</evidence>
<keyword evidence="3 6" id="KW-0378">Hydrolase</keyword>
<evidence type="ECO:0000313" key="8">
    <source>
        <dbReference type="Proteomes" id="UP000184600"/>
    </source>
</evidence>
<keyword evidence="5 6" id="KW-0408">Iron</keyword>
<dbReference type="CDD" id="cd00487">
    <property type="entry name" value="Pep_deformylase"/>
    <property type="match status" value="1"/>
</dbReference>
<dbReference type="AlphaFoldDB" id="A0A1M7YNV4"/>
<dbReference type="Gene3D" id="3.90.45.10">
    <property type="entry name" value="Peptide deformylase"/>
    <property type="match status" value="1"/>
</dbReference>
<evidence type="ECO:0000256" key="2">
    <source>
        <dbReference type="ARBA" id="ARBA00022723"/>
    </source>
</evidence>
<dbReference type="EC" id="3.5.1.88" evidence="6"/>
<dbReference type="PANTHER" id="PTHR10458:SF21">
    <property type="entry name" value="PEPTIDE DEFORMYLASE"/>
    <property type="match status" value="1"/>
</dbReference>
<evidence type="ECO:0000313" key="7">
    <source>
        <dbReference type="EMBL" id="SHO54299.1"/>
    </source>
</evidence>
<evidence type="ECO:0000256" key="6">
    <source>
        <dbReference type="HAMAP-Rule" id="MF_00163"/>
    </source>
</evidence>
<comment type="function">
    <text evidence="6">Removes the formyl group from the N-terminal Met of newly synthesized proteins. Requires at least a dipeptide for an efficient rate of reaction. N-terminal L-methionine is a prerequisite for activity but the enzyme has broad specificity at other positions.</text>
</comment>
<dbReference type="GO" id="GO:0042586">
    <property type="term" value="F:peptide deformylase activity"/>
    <property type="evidence" value="ECO:0007669"/>
    <property type="project" value="UniProtKB-UniRule"/>
</dbReference>
<dbReference type="InterPro" id="IPR023635">
    <property type="entry name" value="Peptide_deformylase"/>
</dbReference>
<dbReference type="PANTHER" id="PTHR10458">
    <property type="entry name" value="PEPTIDE DEFORMYLASE"/>
    <property type="match status" value="1"/>
</dbReference>
<dbReference type="HAMAP" id="MF_00163">
    <property type="entry name" value="Pep_deformylase"/>
    <property type="match status" value="1"/>
</dbReference>
<dbReference type="NCBIfam" id="TIGR00079">
    <property type="entry name" value="pept_deformyl"/>
    <property type="match status" value="1"/>
</dbReference>
<feature type="binding site" evidence="6">
    <location>
        <position position="137"/>
    </location>
    <ligand>
        <name>Fe cation</name>
        <dbReference type="ChEBI" id="CHEBI:24875"/>
    </ligand>
</feature>
<dbReference type="GO" id="GO:0046872">
    <property type="term" value="F:metal ion binding"/>
    <property type="evidence" value="ECO:0007669"/>
    <property type="project" value="UniProtKB-KW"/>
</dbReference>
<comment type="cofactor">
    <cofactor evidence="6">
        <name>Fe(2+)</name>
        <dbReference type="ChEBI" id="CHEBI:29033"/>
    </cofactor>
    <text evidence="6">Binds 1 Fe(2+) ion.</text>
</comment>
<dbReference type="OrthoDB" id="9804313at2"/>
<keyword evidence="4 6" id="KW-0648">Protein biosynthesis</keyword>
<dbReference type="PIRSF" id="PIRSF004749">
    <property type="entry name" value="Pep_def"/>
    <property type="match status" value="1"/>
</dbReference>
<reference evidence="8" key="1">
    <citation type="submission" date="2016-12" db="EMBL/GenBank/DDBJ databases">
        <authorList>
            <person name="Rodrigo-Torres L."/>
            <person name="Arahal R.D."/>
            <person name="Lucena T."/>
        </authorList>
    </citation>
    <scope>NUCLEOTIDE SEQUENCE [LARGE SCALE GENOMIC DNA]</scope>
</reference>
<comment type="similarity">
    <text evidence="1 6">Belongs to the polypeptide deformylase family.</text>
</comment>
<dbReference type="EMBL" id="FRFG01000001">
    <property type="protein sequence ID" value="SHO54299.1"/>
    <property type="molecule type" value="Genomic_DNA"/>
</dbReference>
<dbReference type="NCBIfam" id="NF001159">
    <property type="entry name" value="PRK00150.1-3"/>
    <property type="match status" value="1"/>
</dbReference>
<dbReference type="InterPro" id="IPR036821">
    <property type="entry name" value="Peptide_deformylase_sf"/>
</dbReference>
<organism evidence="7 8">
    <name type="scientific">Vibrio quintilis</name>
    <dbReference type="NCBI Taxonomy" id="1117707"/>
    <lineage>
        <taxon>Bacteria</taxon>
        <taxon>Pseudomonadati</taxon>
        <taxon>Pseudomonadota</taxon>
        <taxon>Gammaproteobacteria</taxon>
        <taxon>Vibrionales</taxon>
        <taxon>Vibrionaceae</taxon>
        <taxon>Vibrio</taxon>
    </lineage>
</organism>
<evidence type="ECO:0000256" key="5">
    <source>
        <dbReference type="ARBA" id="ARBA00023004"/>
    </source>
</evidence>
<keyword evidence="2 6" id="KW-0479">Metal-binding</keyword>
<feature type="binding site" evidence="6">
    <location>
        <position position="133"/>
    </location>
    <ligand>
        <name>Fe cation</name>
        <dbReference type="ChEBI" id="CHEBI:24875"/>
    </ligand>
</feature>
<name>A0A1M7YNV4_9VIBR</name>
<dbReference type="SUPFAM" id="SSF56420">
    <property type="entry name" value="Peptide deformylase"/>
    <property type="match status" value="1"/>
</dbReference>
<evidence type="ECO:0000256" key="4">
    <source>
        <dbReference type="ARBA" id="ARBA00022917"/>
    </source>
</evidence>
<protein>
    <recommendedName>
        <fullName evidence="6">Peptide deformylase</fullName>
        <shortName evidence="6">PDF</shortName>
        <ecNumber evidence="6">3.5.1.88</ecNumber>
    </recommendedName>
    <alternativeName>
        <fullName evidence="6">Polypeptide deformylase</fullName>
    </alternativeName>
</protein>
<accession>A0A1M7YNV4</accession>
<feature type="active site" evidence="6">
    <location>
        <position position="134"/>
    </location>
</feature>
<dbReference type="RefSeq" id="WP_073579227.1">
    <property type="nucleotide sequence ID" value="NZ_AP024897.1"/>
</dbReference>
<keyword evidence="8" id="KW-1185">Reference proteome</keyword>
<dbReference type="GO" id="GO:0006412">
    <property type="term" value="P:translation"/>
    <property type="evidence" value="ECO:0007669"/>
    <property type="project" value="UniProtKB-UniRule"/>
</dbReference>
<dbReference type="FunFam" id="3.90.45.10:FF:000001">
    <property type="entry name" value="Peptide deformylase"/>
    <property type="match status" value="1"/>
</dbReference>
<comment type="catalytic activity">
    <reaction evidence="6">
        <text>N-terminal N-formyl-L-methionyl-[peptide] + H2O = N-terminal L-methionyl-[peptide] + formate</text>
        <dbReference type="Rhea" id="RHEA:24420"/>
        <dbReference type="Rhea" id="RHEA-COMP:10639"/>
        <dbReference type="Rhea" id="RHEA-COMP:10640"/>
        <dbReference type="ChEBI" id="CHEBI:15377"/>
        <dbReference type="ChEBI" id="CHEBI:15740"/>
        <dbReference type="ChEBI" id="CHEBI:49298"/>
        <dbReference type="ChEBI" id="CHEBI:64731"/>
        <dbReference type="EC" id="3.5.1.88"/>
    </reaction>
</comment>
<evidence type="ECO:0000256" key="3">
    <source>
        <dbReference type="ARBA" id="ARBA00022801"/>
    </source>
</evidence>
<dbReference type="PRINTS" id="PR01576">
    <property type="entry name" value="PDEFORMYLASE"/>
</dbReference>
<proteinExistence type="inferred from homology"/>
<sequence length="173" mass="19651">MSVLQVLTFPDERLRKVAKPVEKVTPEIQKIVDDMLETMYAEDGIGLAATQVDIHLRIVVIDVSETRDQPRVLINPEITEKRGEDGIEEGCLSVPGSRALVPRAAEITAKALDRDGNEYTFEAEDLLAICVQHELDHLLGKLFVDYLSPLKRKRIKDKLEKIKRANERNKKHE</sequence>
<dbReference type="Pfam" id="PF01327">
    <property type="entry name" value="Pep_deformylase"/>
    <property type="match status" value="1"/>
</dbReference>
<gene>
    <name evidence="7" type="primary">def1</name>
    <name evidence="6" type="synonym">def</name>
    <name evidence="7" type="ORF">VQ7734_00011</name>
</gene>